<dbReference type="EMBL" id="JARJLG010000150">
    <property type="protein sequence ID" value="KAJ7736224.1"/>
    <property type="molecule type" value="Genomic_DNA"/>
</dbReference>
<dbReference type="InterPro" id="IPR001128">
    <property type="entry name" value="Cyt_P450"/>
</dbReference>
<evidence type="ECO:0000313" key="7">
    <source>
        <dbReference type="EMBL" id="KAJ7736224.1"/>
    </source>
</evidence>
<dbReference type="GO" id="GO:0005506">
    <property type="term" value="F:iron ion binding"/>
    <property type="evidence" value="ECO:0007669"/>
    <property type="project" value="InterPro"/>
</dbReference>
<dbReference type="PANTHER" id="PTHR46206">
    <property type="entry name" value="CYTOCHROME P450"/>
    <property type="match status" value="1"/>
</dbReference>
<dbReference type="InterPro" id="IPR002403">
    <property type="entry name" value="Cyt_P450_E_grp-IV"/>
</dbReference>
<keyword evidence="5 6" id="KW-0408">Iron</keyword>
<dbReference type="Gene3D" id="1.10.630.10">
    <property type="entry name" value="Cytochrome P450"/>
    <property type="match status" value="1"/>
</dbReference>
<dbReference type="CDD" id="cd11041">
    <property type="entry name" value="CYP503A1-like"/>
    <property type="match status" value="1"/>
</dbReference>
<protein>
    <submittedName>
        <fullName evidence="7">Cytochrome P450</fullName>
    </submittedName>
</protein>
<accession>A0AAD7I6H7</accession>
<feature type="binding site" description="axial binding residue" evidence="6">
    <location>
        <position position="446"/>
    </location>
    <ligand>
        <name>heme</name>
        <dbReference type="ChEBI" id="CHEBI:30413"/>
    </ligand>
    <ligandPart>
        <name>Fe</name>
        <dbReference type="ChEBI" id="CHEBI:18248"/>
    </ligandPart>
</feature>
<dbReference type="AlphaFoldDB" id="A0AAD7I6H7"/>
<dbReference type="GO" id="GO:0016705">
    <property type="term" value="F:oxidoreductase activity, acting on paired donors, with incorporation or reduction of molecular oxygen"/>
    <property type="evidence" value="ECO:0007669"/>
    <property type="project" value="InterPro"/>
</dbReference>
<proteinExistence type="inferred from homology"/>
<evidence type="ECO:0000256" key="2">
    <source>
        <dbReference type="ARBA" id="ARBA00010617"/>
    </source>
</evidence>
<keyword evidence="8" id="KW-1185">Reference proteome</keyword>
<name>A0AAD7I6H7_9AGAR</name>
<evidence type="ECO:0000256" key="5">
    <source>
        <dbReference type="ARBA" id="ARBA00023004"/>
    </source>
</evidence>
<keyword evidence="6" id="KW-0349">Heme</keyword>
<keyword evidence="3 6" id="KW-0479">Metal-binding</keyword>
<evidence type="ECO:0000256" key="1">
    <source>
        <dbReference type="ARBA" id="ARBA00001971"/>
    </source>
</evidence>
<evidence type="ECO:0000256" key="3">
    <source>
        <dbReference type="ARBA" id="ARBA00022723"/>
    </source>
</evidence>
<dbReference type="InterPro" id="IPR036396">
    <property type="entry name" value="Cyt_P450_sf"/>
</dbReference>
<evidence type="ECO:0000256" key="4">
    <source>
        <dbReference type="ARBA" id="ARBA00023002"/>
    </source>
</evidence>
<comment type="similarity">
    <text evidence="2">Belongs to the cytochrome P450 family.</text>
</comment>
<dbReference type="Pfam" id="PF00067">
    <property type="entry name" value="p450"/>
    <property type="match status" value="1"/>
</dbReference>
<comment type="caution">
    <text evidence="7">The sequence shown here is derived from an EMBL/GenBank/DDBJ whole genome shotgun (WGS) entry which is preliminary data.</text>
</comment>
<dbReference type="Proteomes" id="UP001215280">
    <property type="component" value="Unassembled WGS sequence"/>
</dbReference>
<dbReference type="GO" id="GO:0004497">
    <property type="term" value="F:monooxygenase activity"/>
    <property type="evidence" value="ECO:0007669"/>
    <property type="project" value="InterPro"/>
</dbReference>
<organism evidence="7 8">
    <name type="scientific">Mycena maculata</name>
    <dbReference type="NCBI Taxonomy" id="230809"/>
    <lineage>
        <taxon>Eukaryota</taxon>
        <taxon>Fungi</taxon>
        <taxon>Dikarya</taxon>
        <taxon>Basidiomycota</taxon>
        <taxon>Agaricomycotina</taxon>
        <taxon>Agaricomycetes</taxon>
        <taxon>Agaricomycetidae</taxon>
        <taxon>Agaricales</taxon>
        <taxon>Marasmiineae</taxon>
        <taxon>Mycenaceae</taxon>
        <taxon>Mycena</taxon>
    </lineage>
</organism>
<comment type="cofactor">
    <cofactor evidence="1 6">
        <name>heme</name>
        <dbReference type="ChEBI" id="CHEBI:30413"/>
    </cofactor>
</comment>
<dbReference type="PRINTS" id="PR00465">
    <property type="entry name" value="EP450IV"/>
</dbReference>
<evidence type="ECO:0000256" key="6">
    <source>
        <dbReference type="PIRSR" id="PIRSR602403-1"/>
    </source>
</evidence>
<gene>
    <name evidence="7" type="ORF">DFH07DRAFT_843068</name>
</gene>
<dbReference type="SUPFAM" id="SSF48264">
    <property type="entry name" value="Cytochrome P450"/>
    <property type="match status" value="1"/>
</dbReference>
<evidence type="ECO:0000313" key="8">
    <source>
        <dbReference type="Proteomes" id="UP001215280"/>
    </source>
</evidence>
<dbReference type="GO" id="GO:0020037">
    <property type="term" value="F:heme binding"/>
    <property type="evidence" value="ECO:0007669"/>
    <property type="project" value="InterPro"/>
</dbReference>
<reference evidence="7" key="1">
    <citation type="submission" date="2023-03" db="EMBL/GenBank/DDBJ databases">
        <title>Massive genome expansion in bonnet fungi (Mycena s.s.) driven by repeated elements and novel gene families across ecological guilds.</title>
        <authorList>
            <consortium name="Lawrence Berkeley National Laboratory"/>
            <person name="Harder C.B."/>
            <person name="Miyauchi S."/>
            <person name="Viragh M."/>
            <person name="Kuo A."/>
            <person name="Thoen E."/>
            <person name="Andreopoulos B."/>
            <person name="Lu D."/>
            <person name="Skrede I."/>
            <person name="Drula E."/>
            <person name="Henrissat B."/>
            <person name="Morin E."/>
            <person name="Kohler A."/>
            <person name="Barry K."/>
            <person name="LaButti K."/>
            <person name="Morin E."/>
            <person name="Salamov A."/>
            <person name="Lipzen A."/>
            <person name="Mereny Z."/>
            <person name="Hegedus B."/>
            <person name="Baldrian P."/>
            <person name="Stursova M."/>
            <person name="Weitz H."/>
            <person name="Taylor A."/>
            <person name="Grigoriev I.V."/>
            <person name="Nagy L.G."/>
            <person name="Martin F."/>
            <person name="Kauserud H."/>
        </authorList>
    </citation>
    <scope>NUCLEOTIDE SEQUENCE</scope>
    <source>
        <strain evidence="7">CBHHK188m</strain>
    </source>
</reference>
<sequence>MDAILFLSALVGLTSVLWLRYKRSQGNSIPTVGSSGIWDYYTGGFRFLIRAPPMVKEGCTRYPGRVFRVPRLFNWEFVVSGSTLIDEVASAPEGIMSSIAAKQEMFQADITIGPEISQNPYHFETIRVTLTRNLAKCFPDLHDEINYAFDETFCLHGADWKLVPVLPTMMTVVARTTNRLFVGPPICRDPDYLKLVVQFTIDVAIRSQIINLLPTRLRPILGPFISSGNESIRKGMKHLAPLIEYRIAQEDELGPDWPGKPNDLISWLLETAEGQERTASRIVMRILFTNMAAIHTASATFTHVLFDLTNHPDYIAPLREEAEQAVQELGWTQVALNRMHKIDSFLRESQRMHDNGPVTLLRKVVDPAGFRFSDGTLLPFGSIITAASRPAQFDPAKYEDPETFDGFRFSKAREDRDRTTSEGVSSRQMIATSADHLPFGHKHRACPGRFFAATELKAMLAHLVINYDLRAEMEGVRPPDDVFGPIVLPNRKAKVGFKKRQ</sequence>
<keyword evidence="4" id="KW-0560">Oxidoreductase</keyword>